<evidence type="ECO:0000313" key="3">
    <source>
        <dbReference type="Proteomes" id="UP001159363"/>
    </source>
</evidence>
<protein>
    <submittedName>
        <fullName evidence="2">Uncharacterized protein</fullName>
    </submittedName>
</protein>
<dbReference type="Proteomes" id="UP001159363">
    <property type="component" value="Chromosome 6"/>
</dbReference>
<gene>
    <name evidence="2" type="ORF">PR048_019544</name>
</gene>
<reference evidence="2 3" key="1">
    <citation type="submission" date="2023-02" db="EMBL/GenBank/DDBJ databases">
        <title>LHISI_Scaffold_Assembly.</title>
        <authorList>
            <person name="Stuart O.P."/>
            <person name="Cleave R."/>
            <person name="Magrath M.J.L."/>
            <person name="Mikheyev A.S."/>
        </authorList>
    </citation>
    <scope>NUCLEOTIDE SEQUENCE [LARGE SCALE GENOMIC DNA]</scope>
    <source>
        <strain evidence="2">Daus_M_001</strain>
        <tissue evidence="2">Leg muscle</tissue>
    </source>
</reference>
<dbReference type="EMBL" id="JARBHB010000007">
    <property type="protein sequence ID" value="KAJ8878940.1"/>
    <property type="molecule type" value="Genomic_DNA"/>
</dbReference>
<comment type="caution">
    <text evidence="2">The sequence shown here is derived from an EMBL/GenBank/DDBJ whole genome shotgun (WGS) entry which is preliminary data.</text>
</comment>
<name>A0ABQ9H3R5_9NEOP</name>
<keyword evidence="3" id="KW-1185">Reference proteome</keyword>
<proteinExistence type="predicted"/>
<evidence type="ECO:0000313" key="2">
    <source>
        <dbReference type="EMBL" id="KAJ8878940.1"/>
    </source>
</evidence>
<organism evidence="2 3">
    <name type="scientific">Dryococelus australis</name>
    <dbReference type="NCBI Taxonomy" id="614101"/>
    <lineage>
        <taxon>Eukaryota</taxon>
        <taxon>Metazoa</taxon>
        <taxon>Ecdysozoa</taxon>
        <taxon>Arthropoda</taxon>
        <taxon>Hexapoda</taxon>
        <taxon>Insecta</taxon>
        <taxon>Pterygota</taxon>
        <taxon>Neoptera</taxon>
        <taxon>Polyneoptera</taxon>
        <taxon>Phasmatodea</taxon>
        <taxon>Verophasmatodea</taxon>
        <taxon>Anareolatae</taxon>
        <taxon>Phasmatidae</taxon>
        <taxon>Eurycanthinae</taxon>
        <taxon>Dryococelus</taxon>
    </lineage>
</organism>
<evidence type="ECO:0000256" key="1">
    <source>
        <dbReference type="SAM" id="MobiDB-lite"/>
    </source>
</evidence>
<accession>A0ABQ9H3R5</accession>
<feature type="region of interest" description="Disordered" evidence="1">
    <location>
        <begin position="108"/>
        <end position="128"/>
    </location>
</feature>
<sequence>MYAIRRLPLLFWPVIEPVILRALALRAAVAERLARSPLTKVNRAQYPAGSRIFVYGNRMMPVVGGYSQGYPDSTAPPLQFRCLSILTSIIPIGIQVLAVKSRPRWLLETGRASPNPGKRTPPPPTANQEAGRIAICDANIWRYSVVGGVFLRRDADQNGIPQEIAVPCAVTPHQYYSLGTRHKVGQTSIIQILSPSLLRARLQPIRVLAIFLRADGRMASIGVSNLAIGLGAELRTRGGQGLVRADGQADEKDAQSKGRKRHIGRELCRESVGNDTATAQLFSAVVLHGRRHEQRERERVAPPLRAAGILSSRWCSLPWFLVSSGGFLLTVICQCTPRLSQSLSWILLNDGILDAHLMVSWEKKLTLRARDDWLGVWECEITQPSRHVCSITLHEDELEFLLKESEKSDAPSRDPLCSEVEVLVERLYLFSNGLGKREIPEKTRRPTASSGPIPTCENLVTRPGIKSGSHWWEASVLIAQPPYPAWEELCYQAESPSPLLVHVYRFGITYACKTNMATIVLPSKSELRKS</sequence>